<dbReference type="PANTHER" id="PTHR45964:SF5">
    <property type="entry name" value="WSCD FAMILY MEMBER CG9164"/>
    <property type="match status" value="1"/>
</dbReference>
<proteinExistence type="inferred from homology"/>
<dbReference type="PANTHER" id="PTHR45964">
    <property type="entry name" value="WSCD FAMILY MEMBER CG9164"/>
    <property type="match status" value="1"/>
</dbReference>
<accession>A0AAV2SIK4</accession>
<reference evidence="2 3" key="1">
    <citation type="submission" date="2024-05" db="EMBL/GenBank/DDBJ databases">
        <authorList>
            <person name="Wallberg A."/>
        </authorList>
    </citation>
    <scope>NUCLEOTIDE SEQUENCE [LARGE SCALE GENOMIC DNA]</scope>
</reference>
<comment type="similarity">
    <text evidence="1">Belongs to the WSCD family.</text>
</comment>
<dbReference type="InterPro" id="IPR051589">
    <property type="entry name" value="Sialate-O-sulfotransferase"/>
</dbReference>
<organism evidence="2 3">
    <name type="scientific">Meganyctiphanes norvegica</name>
    <name type="common">Northern krill</name>
    <name type="synonym">Thysanopoda norvegica</name>
    <dbReference type="NCBI Taxonomy" id="48144"/>
    <lineage>
        <taxon>Eukaryota</taxon>
        <taxon>Metazoa</taxon>
        <taxon>Ecdysozoa</taxon>
        <taxon>Arthropoda</taxon>
        <taxon>Crustacea</taxon>
        <taxon>Multicrustacea</taxon>
        <taxon>Malacostraca</taxon>
        <taxon>Eumalacostraca</taxon>
        <taxon>Eucarida</taxon>
        <taxon>Euphausiacea</taxon>
        <taxon>Euphausiidae</taxon>
        <taxon>Meganyctiphanes</taxon>
    </lineage>
</organism>
<protein>
    <submittedName>
        <fullName evidence="2">Uncharacterized protein</fullName>
    </submittedName>
</protein>
<feature type="non-terminal residue" evidence="2">
    <location>
        <position position="156"/>
    </location>
</feature>
<keyword evidence="3" id="KW-1185">Reference proteome</keyword>
<dbReference type="EMBL" id="CAXKWB010069323">
    <property type="protein sequence ID" value="CAL4193115.1"/>
    <property type="molecule type" value="Genomic_DNA"/>
</dbReference>
<dbReference type="SUPFAM" id="SSF52540">
    <property type="entry name" value="P-loop containing nucleoside triphosphate hydrolases"/>
    <property type="match status" value="1"/>
</dbReference>
<evidence type="ECO:0000313" key="3">
    <source>
        <dbReference type="Proteomes" id="UP001497623"/>
    </source>
</evidence>
<evidence type="ECO:0000313" key="2">
    <source>
        <dbReference type="EMBL" id="CAL4193115.1"/>
    </source>
</evidence>
<comment type="caution">
    <text evidence="2">The sequence shown here is derived from an EMBL/GenBank/DDBJ whole genome shotgun (WGS) entry which is preliminary data.</text>
</comment>
<feature type="non-terminal residue" evidence="2">
    <location>
        <position position="1"/>
    </location>
</feature>
<name>A0AAV2SIK4_MEGNR</name>
<sequence>VLKMDESIFHNKYMFKDCSCLSSHQDKSKSNSHDRLKLPSNLTKIQDLPSTGKTRSLWPDDPDCKRFTVGFSSGLPLVWLASSPRSGNSWTRYLIEAATGVYTNSRYHDRIMINLGYYGESEKVGTGRCMATKTHLRWAPGEDHHVPTILLIRNPA</sequence>
<gene>
    <name evidence="2" type="ORF">MNOR_LOCUS36795</name>
</gene>
<dbReference type="InterPro" id="IPR027417">
    <property type="entry name" value="P-loop_NTPase"/>
</dbReference>
<evidence type="ECO:0000256" key="1">
    <source>
        <dbReference type="ARBA" id="ARBA00010236"/>
    </source>
</evidence>
<dbReference type="Gene3D" id="3.40.50.300">
    <property type="entry name" value="P-loop containing nucleotide triphosphate hydrolases"/>
    <property type="match status" value="1"/>
</dbReference>
<dbReference type="AlphaFoldDB" id="A0AAV2SIK4"/>
<dbReference type="Proteomes" id="UP001497623">
    <property type="component" value="Unassembled WGS sequence"/>
</dbReference>